<dbReference type="EMBL" id="JAJSOF020000001">
    <property type="protein sequence ID" value="KAJ4452278.1"/>
    <property type="molecule type" value="Genomic_DNA"/>
</dbReference>
<organism evidence="1 2">
    <name type="scientific">Periplaneta americana</name>
    <name type="common">American cockroach</name>
    <name type="synonym">Blatta americana</name>
    <dbReference type="NCBI Taxonomy" id="6978"/>
    <lineage>
        <taxon>Eukaryota</taxon>
        <taxon>Metazoa</taxon>
        <taxon>Ecdysozoa</taxon>
        <taxon>Arthropoda</taxon>
        <taxon>Hexapoda</taxon>
        <taxon>Insecta</taxon>
        <taxon>Pterygota</taxon>
        <taxon>Neoptera</taxon>
        <taxon>Polyneoptera</taxon>
        <taxon>Dictyoptera</taxon>
        <taxon>Blattodea</taxon>
        <taxon>Blattoidea</taxon>
        <taxon>Blattidae</taxon>
        <taxon>Blattinae</taxon>
        <taxon>Periplaneta</taxon>
    </lineage>
</organism>
<keyword evidence="2" id="KW-1185">Reference proteome</keyword>
<accession>A0ABQ8TZW9</accession>
<comment type="caution">
    <text evidence="1">The sequence shown here is derived from an EMBL/GenBank/DDBJ whole genome shotgun (WGS) entry which is preliminary data.</text>
</comment>
<protein>
    <submittedName>
        <fullName evidence="1">Uncharacterized protein</fullName>
    </submittedName>
</protein>
<gene>
    <name evidence="1" type="ORF">ANN_03796</name>
</gene>
<dbReference type="Proteomes" id="UP001148838">
    <property type="component" value="Unassembled WGS sequence"/>
</dbReference>
<proteinExistence type="predicted"/>
<reference evidence="1 2" key="1">
    <citation type="journal article" date="2022" name="Allergy">
        <title>Genome assembly and annotation of Periplaneta americana reveal a comprehensive cockroach allergen profile.</title>
        <authorList>
            <person name="Wang L."/>
            <person name="Xiong Q."/>
            <person name="Saelim N."/>
            <person name="Wang L."/>
            <person name="Nong W."/>
            <person name="Wan A.T."/>
            <person name="Shi M."/>
            <person name="Liu X."/>
            <person name="Cao Q."/>
            <person name="Hui J.H.L."/>
            <person name="Sookrung N."/>
            <person name="Leung T.F."/>
            <person name="Tungtrongchitr A."/>
            <person name="Tsui S.K.W."/>
        </authorList>
    </citation>
    <scope>NUCLEOTIDE SEQUENCE [LARGE SCALE GENOMIC DNA]</scope>
    <source>
        <strain evidence="1">PWHHKU_190912</strain>
    </source>
</reference>
<name>A0ABQ8TZW9_PERAM</name>
<sequence>MAGLCEGCNEPPGSLKAICMKVYFGVLQCEYTAVQNSANKLLDCVPLKAMSKMSKEVVLQVAPSHAKKIFEEHGDRAPYFLDLGIRMR</sequence>
<evidence type="ECO:0000313" key="2">
    <source>
        <dbReference type="Proteomes" id="UP001148838"/>
    </source>
</evidence>
<evidence type="ECO:0000313" key="1">
    <source>
        <dbReference type="EMBL" id="KAJ4452278.1"/>
    </source>
</evidence>